<name>A0A151JQF7_9HYME</name>
<dbReference type="Proteomes" id="UP000078492">
    <property type="component" value="Unassembled WGS sequence"/>
</dbReference>
<evidence type="ECO:0000313" key="1">
    <source>
        <dbReference type="EMBL" id="KYN29108.1"/>
    </source>
</evidence>
<protein>
    <submittedName>
        <fullName evidence="1">Uncharacterized protein</fullName>
    </submittedName>
</protein>
<keyword evidence="2" id="KW-1185">Reference proteome</keyword>
<sequence>MDRDFNQAESDLLNQSHQIANLRECFAWIEECNELINQLEECNHVKRPQLSIGCRQSLIATIARLEGTKTQFERQFLHFGGDYASTSNNNDNNVERSFGVTHSRLLMDKRLYEGGIELLPITKEKYISFTKNLADILENFRDKCIESYGLDPAYYYTLQNLKKLHMKGKSLQFITPQKN</sequence>
<dbReference type="AlphaFoldDB" id="A0A151JQF7"/>
<accession>A0A151JQF7</accession>
<organism evidence="1 2">
    <name type="scientific">Trachymyrmex cornetzi</name>
    <dbReference type="NCBI Taxonomy" id="471704"/>
    <lineage>
        <taxon>Eukaryota</taxon>
        <taxon>Metazoa</taxon>
        <taxon>Ecdysozoa</taxon>
        <taxon>Arthropoda</taxon>
        <taxon>Hexapoda</taxon>
        <taxon>Insecta</taxon>
        <taxon>Pterygota</taxon>
        <taxon>Neoptera</taxon>
        <taxon>Endopterygota</taxon>
        <taxon>Hymenoptera</taxon>
        <taxon>Apocrita</taxon>
        <taxon>Aculeata</taxon>
        <taxon>Formicoidea</taxon>
        <taxon>Formicidae</taxon>
        <taxon>Myrmicinae</taxon>
        <taxon>Trachymyrmex</taxon>
    </lineage>
</organism>
<proteinExistence type="predicted"/>
<reference evidence="1 2" key="1">
    <citation type="submission" date="2015-09" db="EMBL/GenBank/DDBJ databases">
        <title>Trachymyrmex cornetzi WGS genome.</title>
        <authorList>
            <person name="Nygaard S."/>
            <person name="Hu H."/>
            <person name="Boomsma J."/>
            <person name="Zhang G."/>
        </authorList>
    </citation>
    <scope>NUCLEOTIDE SEQUENCE [LARGE SCALE GENOMIC DNA]</scope>
    <source>
        <strain evidence="1">Tcor2-1</strain>
        <tissue evidence="1">Whole body</tissue>
    </source>
</reference>
<evidence type="ECO:0000313" key="2">
    <source>
        <dbReference type="Proteomes" id="UP000078492"/>
    </source>
</evidence>
<dbReference type="EMBL" id="KQ978707">
    <property type="protein sequence ID" value="KYN29108.1"/>
    <property type="molecule type" value="Genomic_DNA"/>
</dbReference>
<gene>
    <name evidence="1" type="ORF">ALC57_01471</name>
</gene>